<proteinExistence type="predicted"/>
<gene>
    <name evidence="2" type="ORF">R5R33_10435</name>
</gene>
<name>A0AAU0MU90_9GAMM</name>
<keyword evidence="3" id="KW-1185">Reference proteome</keyword>
<keyword evidence="1" id="KW-0732">Signal</keyword>
<dbReference type="EMBL" id="CP137555">
    <property type="protein sequence ID" value="WOX04161.1"/>
    <property type="molecule type" value="Genomic_DNA"/>
</dbReference>
<organism evidence="2 3">
    <name type="scientific">Microbulbifer pacificus</name>
    <dbReference type="NCBI Taxonomy" id="407164"/>
    <lineage>
        <taxon>Bacteria</taxon>
        <taxon>Pseudomonadati</taxon>
        <taxon>Pseudomonadota</taxon>
        <taxon>Gammaproteobacteria</taxon>
        <taxon>Cellvibrionales</taxon>
        <taxon>Microbulbiferaceae</taxon>
        <taxon>Microbulbifer</taxon>
    </lineage>
</organism>
<dbReference type="RefSeq" id="WP_318952639.1">
    <property type="nucleotide sequence ID" value="NZ_CP137555.1"/>
</dbReference>
<reference evidence="2 3" key="1">
    <citation type="submission" date="2023-10" db="EMBL/GenBank/DDBJ databases">
        <title>Description of Microbulbifer bruguierae sp. nov., isolated from the sediments of mangrove plant Bruguiera sexangula and comparative genomic analyses of the genus Microbulbifer.</title>
        <authorList>
            <person name="Long M."/>
        </authorList>
    </citation>
    <scope>NUCLEOTIDE SEQUENCE [LARGE SCALE GENOMIC DNA]</scope>
    <source>
        <strain evidence="2 3">SPO729</strain>
    </source>
</reference>
<accession>A0AAU0MU90</accession>
<dbReference type="Pfam" id="PF11456">
    <property type="entry name" value="DUF3019"/>
    <property type="match status" value="1"/>
</dbReference>
<dbReference type="KEGG" id="mpaf:R5R33_10435"/>
<evidence type="ECO:0000313" key="2">
    <source>
        <dbReference type="EMBL" id="WOX04161.1"/>
    </source>
</evidence>
<evidence type="ECO:0000313" key="3">
    <source>
        <dbReference type="Proteomes" id="UP001302477"/>
    </source>
</evidence>
<dbReference type="InterPro" id="IPR021559">
    <property type="entry name" value="DUF3019"/>
</dbReference>
<protein>
    <submittedName>
        <fullName evidence="2">DUF3019 domain-containing protein</fullName>
    </submittedName>
</protein>
<feature type="signal peptide" evidence="1">
    <location>
        <begin position="1"/>
        <end position="19"/>
    </location>
</feature>
<feature type="chain" id="PRO_5043658775" evidence="1">
    <location>
        <begin position="20"/>
        <end position="129"/>
    </location>
</feature>
<dbReference type="Proteomes" id="UP001302477">
    <property type="component" value="Chromosome"/>
</dbReference>
<sequence>MKPQILLFFLAALPGLAAAADLHLTPTVCAVDESESRCSISVNVDFEADDERHYCLSVDSKGLIRCFHGGIRDLEVYINSDRDIRFQVSASSSASTGGNTRGEDVAAATLKIAHYQPKRHRRRYGWGLL</sequence>
<dbReference type="AlphaFoldDB" id="A0AAU0MU90"/>
<evidence type="ECO:0000256" key="1">
    <source>
        <dbReference type="SAM" id="SignalP"/>
    </source>
</evidence>